<feature type="transmembrane region" description="Helical" evidence="1">
    <location>
        <begin position="41"/>
        <end position="63"/>
    </location>
</feature>
<gene>
    <name evidence="2" type="ORF">NCTC13193_02340</name>
</gene>
<reference evidence="2 3" key="1">
    <citation type="submission" date="2018-12" db="EMBL/GenBank/DDBJ databases">
        <authorList>
            <consortium name="Pathogen Informatics"/>
        </authorList>
    </citation>
    <scope>NUCLEOTIDE SEQUENCE [LARGE SCALE GENOMIC DNA]</scope>
    <source>
        <strain evidence="2 3">NCTC13193</strain>
    </source>
</reference>
<accession>A0A3S4X9K9</accession>
<evidence type="ECO:0000313" key="3">
    <source>
        <dbReference type="Proteomes" id="UP000270487"/>
    </source>
</evidence>
<dbReference type="Proteomes" id="UP000270487">
    <property type="component" value="Chromosome"/>
</dbReference>
<keyword evidence="1" id="KW-0812">Transmembrane</keyword>
<name>A0A3S4X9K9_SERFO</name>
<sequence>MMIKSKILFVMWIVVFVFFIVNPLFKYTGVMAYSVIELPPYLASIILVIVIPLGCLSLIDWISQLIRKLLTKRVRG</sequence>
<dbReference type="EMBL" id="LR134492">
    <property type="protein sequence ID" value="VEI68505.1"/>
    <property type="molecule type" value="Genomic_DNA"/>
</dbReference>
<evidence type="ECO:0000256" key="1">
    <source>
        <dbReference type="SAM" id="Phobius"/>
    </source>
</evidence>
<keyword evidence="1" id="KW-1133">Transmembrane helix</keyword>
<keyword evidence="1" id="KW-0472">Membrane</keyword>
<proteinExistence type="predicted"/>
<evidence type="ECO:0000313" key="2">
    <source>
        <dbReference type="EMBL" id="VEI68505.1"/>
    </source>
</evidence>
<feature type="transmembrane region" description="Helical" evidence="1">
    <location>
        <begin position="7"/>
        <end position="25"/>
    </location>
</feature>
<protein>
    <submittedName>
        <fullName evidence="2">Uncharacterized protein</fullName>
    </submittedName>
</protein>
<organism evidence="2 3">
    <name type="scientific">Serratia fonticola</name>
    <dbReference type="NCBI Taxonomy" id="47917"/>
    <lineage>
        <taxon>Bacteria</taxon>
        <taxon>Pseudomonadati</taxon>
        <taxon>Pseudomonadota</taxon>
        <taxon>Gammaproteobacteria</taxon>
        <taxon>Enterobacterales</taxon>
        <taxon>Yersiniaceae</taxon>
        <taxon>Serratia</taxon>
    </lineage>
</organism>
<dbReference type="AlphaFoldDB" id="A0A3S4X9K9"/>